<protein>
    <recommendedName>
        <fullName evidence="6">Pentatricopeptide repeat-containing protein</fullName>
    </recommendedName>
</protein>
<accession>A0A401GBT7</accession>
<organism evidence="4 5">
    <name type="scientific">Sparassis crispa</name>
    <dbReference type="NCBI Taxonomy" id="139825"/>
    <lineage>
        <taxon>Eukaryota</taxon>
        <taxon>Fungi</taxon>
        <taxon>Dikarya</taxon>
        <taxon>Basidiomycota</taxon>
        <taxon>Agaricomycotina</taxon>
        <taxon>Agaricomycetes</taxon>
        <taxon>Polyporales</taxon>
        <taxon>Sparassidaceae</taxon>
        <taxon>Sparassis</taxon>
    </lineage>
</organism>
<dbReference type="GeneID" id="38776510"/>
<dbReference type="OrthoDB" id="1908178at2759"/>
<dbReference type="AlphaFoldDB" id="A0A401GBT7"/>
<feature type="compositionally biased region" description="Basic and acidic residues" evidence="3">
    <location>
        <begin position="1"/>
        <end position="18"/>
    </location>
</feature>
<evidence type="ECO:0008006" key="6">
    <source>
        <dbReference type="Google" id="ProtNLM"/>
    </source>
</evidence>
<keyword evidence="1" id="KW-0677">Repeat</keyword>
<dbReference type="STRING" id="139825.A0A401GBT7"/>
<evidence type="ECO:0000313" key="4">
    <source>
        <dbReference type="EMBL" id="GBE79593.1"/>
    </source>
</evidence>
<dbReference type="InterPro" id="IPR051222">
    <property type="entry name" value="PPR/CCM1_RNA-binding"/>
</dbReference>
<dbReference type="PANTHER" id="PTHR47942">
    <property type="entry name" value="TETRATRICOPEPTIDE REPEAT (TPR)-LIKE SUPERFAMILY PROTEIN-RELATED"/>
    <property type="match status" value="1"/>
</dbReference>
<dbReference type="Gene3D" id="1.25.40.10">
    <property type="entry name" value="Tetratricopeptide repeat domain"/>
    <property type="match status" value="2"/>
</dbReference>
<feature type="region of interest" description="Disordered" evidence="3">
    <location>
        <begin position="1"/>
        <end position="43"/>
    </location>
</feature>
<reference evidence="4 5" key="1">
    <citation type="journal article" date="2018" name="Sci. Rep.">
        <title>Genome sequence of the cauliflower mushroom Sparassis crispa (Hanabiratake) and its association with beneficial usage.</title>
        <authorList>
            <person name="Kiyama R."/>
            <person name="Furutani Y."/>
            <person name="Kawaguchi K."/>
            <person name="Nakanishi T."/>
        </authorList>
    </citation>
    <scope>NUCLEOTIDE SEQUENCE [LARGE SCALE GENOMIC DNA]</scope>
</reference>
<name>A0A401GBT7_9APHY</name>
<feature type="repeat" description="PPR" evidence="2">
    <location>
        <begin position="415"/>
        <end position="449"/>
    </location>
</feature>
<dbReference type="Proteomes" id="UP000287166">
    <property type="component" value="Unassembled WGS sequence"/>
</dbReference>
<sequence length="578" mass="64801">MSERSIGRYDVPQEEKASSQRLSTMPTKANASESTGAEMSVPTGSPIHRRLAVVVIPPLRIQRHKKTPITPITQKTVDCQNSQLAPHVSHFAVMRKSITNLGDREVSPPIQHEDVSLAIQSDADASSLVKGHESLNRADLENIMATTAAAEEAWDAYQALMALPRRDNLLPIPYAHLHRLTRLLASTRPRTRALLLRLLSVLSTLHVTGGCVRVWQWNALIDCAGKGWRKTRLEDFKAALDVYEDMISGRRPGAAFSRSEATLAMEREVFDDAHREEVRPDIITFTTLMNIAGRTLQENALRRASSMLEASGLAPNRITHLALIRYYTRKNQLSGVRTTLSRMRDEGFELGIDGLNACIWAYARNGRLDVSSAVYRILLHRVAPEDDLGQDDIDTAVKYLYTTEALSIPEGILPDATTYYTLIQCYSYHGDLVRSLQVFMDMVSLSTRSSLTDGTEETDLSSPTLPAFRAIFLGFARHGTPSPNTKGAELLSSRLKSSMWTSDNLHALFQSFLKLPHNVQPSERTIFWVLMAFATTSGHDARKLRKVWEQLEERFGGGWGGRLERFRQRIYENQKSSV</sequence>
<dbReference type="Pfam" id="PF13812">
    <property type="entry name" value="PPR_3"/>
    <property type="match status" value="1"/>
</dbReference>
<feature type="compositionally biased region" description="Polar residues" evidence="3">
    <location>
        <begin position="19"/>
        <end position="37"/>
    </location>
</feature>
<dbReference type="RefSeq" id="XP_027610506.1">
    <property type="nucleotide sequence ID" value="XM_027754705.1"/>
</dbReference>
<dbReference type="InterPro" id="IPR011990">
    <property type="entry name" value="TPR-like_helical_dom_sf"/>
</dbReference>
<keyword evidence="5" id="KW-1185">Reference proteome</keyword>
<evidence type="ECO:0000313" key="5">
    <source>
        <dbReference type="Proteomes" id="UP000287166"/>
    </source>
</evidence>
<dbReference type="PANTHER" id="PTHR47942:SF63">
    <property type="entry name" value="PENTATRICOPEPTIDE REPEAT-CONTAINING PROTEIN"/>
    <property type="match status" value="1"/>
</dbReference>
<comment type="caution">
    <text evidence="4">The sequence shown here is derived from an EMBL/GenBank/DDBJ whole genome shotgun (WGS) entry which is preliminary data.</text>
</comment>
<dbReference type="Pfam" id="PF01535">
    <property type="entry name" value="PPR"/>
    <property type="match status" value="1"/>
</dbReference>
<proteinExistence type="predicted"/>
<gene>
    <name evidence="4" type="ORF">SCP_0207930</name>
</gene>
<dbReference type="PROSITE" id="PS51375">
    <property type="entry name" value="PPR"/>
    <property type="match status" value="1"/>
</dbReference>
<dbReference type="InParanoid" id="A0A401GBT7"/>
<evidence type="ECO:0000256" key="2">
    <source>
        <dbReference type="PROSITE-ProRule" id="PRU00708"/>
    </source>
</evidence>
<evidence type="ECO:0000256" key="1">
    <source>
        <dbReference type="ARBA" id="ARBA00022737"/>
    </source>
</evidence>
<dbReference type="EMBL" id="BFAD01000002">
    <property type="protein sequence ID" value="GBE79593.1"/>
    <property type="molecule type" value="Genomic_DNA"/>
</dbReference>
<dbReference type="InterPro" id="IPR002885">
    <property type="entry name" value="PPR_rpt"/>
</dbReference>
<evidence type="ECO:0000256" key="3">
    <source>
        <dbReference type="SAM" id="MobiDB-lite"/>
    </source>
</evidence>